<name>A0AA39X4F0_9PEZI</name>
<dbReference type="Proteomes" id="UP001175000">
    <property type="component" value="Unassembled WGS sequence"/>
</dbReference>
<reference evidence="2" key="1">
    <citation type="submission" date="2023-06" db="EMBL/GenBank/DDBJ databases">
        <title>Genome-scale phylogeny and comparative genomics of the fungal order Sordariales.</title>
        <authorList>
            <consortium name="Lawrence Berkeley National Laboratory"/>
            <person name="Hensen N."/>
            <person name="Bonometti L."/>
            <person name="Westerberg I."/>
            <person name="Brannstrom I.O."/>
            <person name="Guillou S."/>
            <person name="Cros-Aarteil S."/>
            <person name="Calhoun S."/>
            <person name="Haridas S."/>
            <person name="Kuo A."/>
            <person name="Mondo S."/>
            <person name="Pangilinan J."/>
            <person name="Riley R."/>
            <person name="Labutti K."/>
            <person name="Andreopoulos B."/>
            <person name="Lipzen A."/>
            <person name="Chen C."/>
            <person name="Yanf M."/>
            <person name="Daum C."/>
            <person name="Ng V."/>
            <person name="Clum A."/>
            <person name="Steindorff A."/>
            <person name="Ohm R."/>
            <person name="Martin F."/>
            <person name="Silar P."/>
            <person name="Natvig D."/>
            <person name="Lalanne C."/>
            <person name="Gautier V."/>
            <person name="Ament-Velasquez S.L."/>
            <person name="Kruys A."/>
            <person name="Hutchinson M.I."/>
            <person name="Powell A.J."/>
            <person name="Barry K."/>
            <person name="Miller A.N."/>
            <person name="Grigoriev I.V."/>
            <person name="Debuchy R."/>
            <person name="Gladieux P."/>
            <person name="Thoren M.H."/>
            <person name="Johannesson H."/>
        </authorList>
    </citation>
    <scope>NUCLEOTIDE SEQUENCE</scope>
    <source>
        <strain evidence="2">CBS 606.72</strain>
    </source>
</reference>
<evidence type="ECO:0000313" key="2">
    <source>
        <dbReference type="EMBL" id="KAK0627119.1"/>
    </source>
</evidence>
<dbReference type="AlphaFoldDB" id="A0AA39X4F0"/>
<organism evidence="2 3">
    <name type="scientific">Immersiella caudata</name>
    <dbReference type="NCBI Taxonomy" id="314043"/>
    <lineage>
        <taxon>Eukaryota</taxon>
        <taxon>Fungi</taxon>
        <taxon>Dikarya</taxon>
        <taxon>Ascomycota</taxon>
        <taxon>Pezizomycotina</taxon>
        <taxon>Sordariomycetes</taxon>
        <taxon>Sordariomycetidae</taxon>
        <taxon>Sordariales</taxon>
        <taxon>Lasiosphaeriaceae</taxon>
        <taxon>Immersiella</taxon>
    </lineage>
</organism>
<evidence type="ECO:0000313" key="3">
    <source>
        <dbReference type="Proteomes" id="UP001175000"/>
    </source>
</evidence>
<keyword evidence="1" id="KW-0732">Signal</keyword>
<sequence>MNFKSLLLTSHLTASTTVSAQQLNATGAPLPGTNVTGLSTEGIVTVVTVVGRFLTYCAEPTVLKWGKNAYSVTAPTTLTIDDCPCTIATTRCLGPDCYYKEPGPHAMTPKDDTPPVPTASPGLDAVNLKTKIAAGSAAANASAKSVVLSGSGSSLGRRNVVLGVAVGMMIGGLVGL</sequence>
<feature type="signal peptide" evidence="1">
    <location>
        <begin position="1"/>
        <end position="20"/>
    </location>
</feature>
<protein>
    <submittedName>
        <fullName evidence="2">Uncharacterized protein</fullName>
    </submittedName>
</protein>
<dbReference type="EMBL" id="JAULSU010000002">
    <property type="protein sequence ID" value="KAK0627119.1"/>
    <property type="molecule type" value="Genomic_DNA"/>
</dbReference>
<accession>A0AA39X4F0</accession>
<evidence type="ECO:0000256" key="1">
    <source>
        <dbReference type="SAM" id="SignalP"/>
    </source>
</evidence>
<gene>
    <name evidence="2" type="ORF">B0T14DRAFT_127926</name>
</gene>
<feature type="chain" id="PRO_5041223320" evidence="1">
    <location>
        <begin position="21"/>
        <end position="176"/>
    </location>
</feature>
<proteinExistence type="predicted"/>
<keyword evidence="3" id="KW-1185">Reference proteome</keyword>
<comment type="caution">
    <text evidence="2">The sequence shown here is derived from an EMBL/GenBank/DDBJ whole genome shotgun (WGS) entry which is preliminary data.</text>
</comment>